<dbReference type="SUPFAM" id="SSF54001">
    <property type="entry name" value="Cysteine proteinases"/>
    <property type="match status" value="1"/>
</dbReference>
<dbReference type="InterPro" id="IPR019400">
    <property type="entry name" value="Peptidase_C65_otubain"/>
</dbReference>
<evidence type="ECO:0000256" key="6">
    <source>
        <dbReference type="ARBA" id="ARBA00022807"/>
    </source>
</evidence>
<keyword evidence="5 7" id="KW-0378">Hydrolase</keyword>
<comment type="caution">
    <text evidence="9">The sequence shown here is derived from an EMBL/GenBank/DDBJ whole genome shotgun (WGS) entry which is preliminary data.</text>
</comment>
<evidence type="ECO:0000256" key="7">
    <source>
        <dbReference type="PIRNR" id="PIRNR013503"/>
    </source>
</evidence>
<dbReference type="PANTHER" id="PTHR12931">
    <property type="entry name" value="UBIQUITIN THIOLESTERASE PROTEIN OTUB"/>
    <property type="match status" value="1"/>
</dbReference>
<gene>
    <name evidence="9" type="ORF">ODALV1_LOCUS7674</name>
</gene>
<dbReference type="Pfam" id="PF10275">
    <property type="entry name" value="Peptidase_C65"/>
    <property type="match status" value="1"/>
</dbReference>
<accession>A0ABP1Q7T9</accession>
<name>A0ABP1Q7T9_9HEXA</name>
<evidence type="ECO:0000259" key="8">
    <source>
        <dbReference type="PROSITE" id="PS50802"/>
    </source>
</evidence>
<dbReference type="EMBL" id="CAXLJM020000024">
    <property type="protein sequence ID" value="CAL8090533.1"/>
    <property type="molecule type" value="Genomic_DNA"/>
</dbReference>
<dbReference type="PIRSF" id="PIRSF013503">
    <property type="entry name" value="Ubiquitin_thioesterase_Otubain"/>
    <property type="match status" value="1"/>
</dbReference>
<dbReference type="Proteomes" id="UP001642540">
    <property type="component" value="Unassembled WGS sequence"/>
</dbReference>
<evidence type="ECO:0000256" key="3">
    <source>
        <dbReference type="ARBA" id="ARBA00022670"/>
    </source>
</evidence>
<dbReference type="InterPro" id="IPR038765">
    <property type="entry name" value="Papain-like_cys_pep_sf"/>
</dbReference>
<evidence type="ECO:0000313" key="10">
    <source>
        <dbReference type="Proteomes" id="UP001642540"/>
    </source>
</evidence>
<dbReference type="PANTHER" id="PTHR12931:SF15">
    <property type="entry name" value="UBIQUITIN THIOESTERASE OTUBAIN-LIKE"/>
    <property type="match status" value="1"/>
</dbReference>
<dbReference type="InterPro" id="IPR016615">
    <property type="entry name" value="Otubain"/>
</dbReference>
<evidence type="ECO:0000256" key="2">
    <source>
        <dbReference type="ARBA" id="ARBA00006579"/>
    </source>
</evidence>
<dbReference type="Gene3D" id="3.30.200.60">
    <property type="entry name" value="Peptidase C65 Otubain, subdomain 1"/>
    <property type="match status" value="1"/>
</dbReference>
<dbReference type="PROSITE" id="PS50802">
    <property type="entry name" value="OTU"/>
    <property type="match status" value="1"/>
</dbReference>
<dbReference type="InterPro" id="IPR003323">
    <property type="entry name" value="OTU_dom"/>
</dbReference>
<organism evidence="9 10">
    <name type="scientific">Orchesella dallaii</name>
    <dbReference type="NCBI Taxonomy" id="48710"/>
    <lineage>
        <taxon>Eukaryota</taxon>
        <taxon>Metazoa</taxon>
        <taxon>Ecdysozoa</taxon>
        <taxon>Arthropoda</taxon>
        <taxon>Hexapoda</taxon>
        <taxon>Collembola</taxon>
        <taxon>Entomobryomorpha</taxon>
        <taxon>Entomobryoidea</taxon>
        <taxon>Orchesellidae</taxon>
        <taxon>Orchesellinae</taxon>
        <taxon>Orchesella</taxon>
    </lineage>
</organism>
<dbReference type="InterPro" id="IPR042468">
    <property type="entry name" value="Peptidase_C65_otubain_sub1"/>
</dbReference>
<proteinExistence type="inferred from homology"/>
<evidence type="ECO:0000256" key="4">
    <source>
        <dbReference type="ARBA" id="ARBA00022786"/>
    </source>
</evidence>
<dbReference type="EC" id="3.4.19.12" evidence="7"/>
<dbReference type="InterPro" id="IPR042467">
    <property type="entry name" value="Peptidase_C65_otubain_sub2"/>
</dbReference>
<reference evidence="9 10" key="1">
    <citation type="submission" date="2024-08" db="EMBL/GenBank/DDBJ databases">
        <authorList>
            <person name="Cucini C."/>
            <person name="Frati F."/>
        </authorList>
    </citation>
    <scope>NUCLEOTIDE SEQUENCE [LARGE SCALE GENOMIC DNA]</scope>
</reference>
<dbReference type="Gene3D" id="1.20.1300.20">
    <property type="entry name" value="Peptidase C65 Otubain, subdomain 2"/>
    <property type="match status" value="1"/>
</dbReference>
<keyword evidence="6 7" id="KW-0788">Thiol protease</keyword>
<dbReference type="CDD" id="cd22763">
    <property type="entry name" value="OTUB1"/>
    <property type="match status" value="1"/>
</dbReference>
<keyword evidence="10" id="KW-1185">Reference proteome</keyword>
<sequence length="277" mass="31543">MAEEVGAGQAQITNGEGISQQELDSNALHDELVMKQQEAIDKEISTSIPLVRGKESVRVLTDEYKQDAVYQKKVDEISASYKFIRRTRPDGNCFFRAFCYASLERLVGKDDEFKAFREKLVASKDILAAAGFTQFTVDDFYDNFLEVVDKVGKGMTDQELFDQLNEQSMADYLVVYLRILTSAELRKGREFYVNFIDGEQSLDDFCQLEVEPMYKESDHIHIIALTSALKIGVRIVYMDRGLGGNHDFPDSLTPSIHLLYRPGHYDIIYPNAETETI</sequence>
<comment type="similarity">
    <text evidence="2 7">Belongs to the peptidase C65 family.</text>
</comment>
<comment type="catalytic activity">
    <reaction evidence="1 7">
        <text>Thiol-dependent hydrolysis of ester, thioester, amide, peptide and isopeptide bonds formed by the C-terminal Gly of ubiquitin (a 76-residue protein attached to proteins as an intracellular targeting signal).</text>
        <dbReference type="EC" id="3.4.19.12"/>
    </reaction>
</comment>
<feature type="domain" description="OTU" evidence="8">
    <location>
        <begin position="82"/>
        <end position="271"/>
    </location>
</feature>
<keyword evidence="4 7" id="KW-0833">Ubl conjugation pathway</keyword>
<evidence type="ECO:0000256" key="1">
    <source>
        <dbReference type="ARBA" id="ARBA00000707"/>
    </source>
</evidence>
<protein>
    <recommendedName>
        <fullName evidence="7">Ubiquitin thioesterase</fullName>
        <ecNumber evidence="7">3.4.19.12</ecNumber>
    </recommendedName>
</protein>
<evidence type="ECO:0000256" key="5">
    <source>
        <dbReference type="ARBA" id="ARBA00022801"/>
    </source>
</evidence>
<keyword evidence="3 7" id="KW-0645">Protease</keyword>
<evidence type="ECO:0000313" key="9">
    <source>
        <dbReference type="EMBL" id="CAL8090533.1"/>
    </source>
</evidence>